<evidence type="ECO:0000256" key="4">
    <source>
        <dbReference type="ARBA" id="ARBA00022692"/>
    </source>
</evidence>
<evidence type="ECO:0000256" key="2">
    <source>
        <dbReference type="ARBA" id="ARBA00010992"/>
    </source>
</evidence>
<evidence type="ECO:0000256" key="3">
    <source>
        <dbReference type="ARBA" id="ARBA00022448"/>
    </source>
</evidence>
<proteinExistence type="inferred from homology"/>
<feature type="transmembrane region" description="Helical" evidence="8">
    <location>
        <begin position="417"/>
        <end position="440"/>
    </location>
</feature>
<protein>
    <submittedName>
        <fullName evidence="10">MFS quinate transporter QutD</fullName>
    </submittedName>
</protein>
<evidence type="ECO:0000313" key="10">
    <source>
        <dbReference type="EMBL" id="OAA53365.1"/>
    </source>
</evidence>
<comment type="similarity">
    <text evidence="2 7">Belongs to the major facilitator superfamily. Sugar transporter (TC 2.A.1.1) family.</text>
</comment>
<keyword evidence="4 8" id="KW-0812">Transmembrane</keyword>
<evidence type="ECO:0000256" key="6">
    <source>
        <dbReference type="ARBA" id="ARBA00023136"/>
    </source>
</evidence>
<evidence type="ECO:0000256" key="5">
    <source>
        <dbReference type="ARBA" id="ARBA00022989"/>
    </source>
</evidence>
<dbReference type="InterPro" id="IPR005828">
    <property type="entry name" value="MFS_sugar_transport-like"/>
</dbReference>
<feature type="transmembrane region" description="Helical" evidence="8">
    <location>
        <begin position="175"/>
        <end position="193"/>
    </location>
</feature>
<evidence type="ECO:0000313" key="11">
    <source>
        <dbReference type="Proteomes" id="UP000076744"/>
    </source>
</evidence>
<feature type="transmembrane region" description="Helical" evidence="8">
    <location>
        <begin position="308"/>
        <end position="330"/>
    </location>
</feature>
<dbReference type="Gene3D" id="1.20.1250.20">
    <property type="entry name" value="MFS general substrate transporter like domains"/>
    <property type="match status" value="2"/>
</dbReference>
<evidence type="ECO:0000256" key="1">
    <source>
        <dbReference type="ARBA" id="ARBA00004141"/>
    </source>
</evidence>
<dbReference type="GO" id="GO:0016020">
    <property type="term" value="C:membrane"/>
    <property type="evidence" value="ECO:0007669"/>
    <property type="project" value="UniProtKB-SubCell"/>
</dbReference>
<keyword evidence="11" id="KW-1185">Reference proteome</keyword>
<comment type="caution">
    <text evidence="10">The sequence shown here is derived from an EMBL/GenBank/DDBJ whole genome shotgun (WGS) entry which is preliminary data.</text>
</comment>
<dbReference type="EMBL" id="AZHB01000036">
    <property type="protein sequence ID" value="OAA53365.1"/>
    <property type="molecule type" value="Genomic_DNA"/>
</dbReference>
<keyword evidence="5 8" id="KW-1133">Transmembrane helix</keyword>
<feature type="transmembrane region" description="Helical" evidence="8">
    <location>
        <begin position="213"/>
        <end position="230"/>
    </location>
</feature>
<feature type="transmembrane region" description="Helical" evidence="8">
    <location>
        <begin position="482"/>
        <end position="502"/>
    </location>
</feature>
<accession>A0A162I7H3</accession>
<sequence>MTWFHAKEDRPTPKEVYNWRLYTETAIIATGSILFGYDSAFIGTTIARASFKTSFNISKQEAANISSNITSGFQAGAFFGAIICFLLTERLGRKWALQANMVVFLIGAILMVVATDQLSYICQSCPGIAAHPPPTHRPPPTDAGRVLTGLACGAVTATVPSYIAELSVVSIRGVLTGLFEVAYQLGSLVGFWINYGINQHMDVTSPASWRVPMAVQLIPAGALLVGGLFLHESPLWLMRKGRERDAAEVLEAVRNLPRSHEYVREDLDLMRRRIADETRLAGRHGTGSLALMRGVLVELSRRGMRNRLLLVCCAFTLQNMSGAAAINYYSPTLFASLGIKDVALYTGIYGLVKAVASIIFYGLLVDVWGRRNPTIISSLMCSVCLWIVGTYVKIGHPASVIAAGGTLSASTAAGGKAATAMIMIYSVFWSFGLNGIPWIVSAEIFPGAVRNFTGTWAALVQWLTQFAITKALPYIFQSFGYGTWYFFASWMLVAVVWAYFFLPETKGRTLEDMDVIFGYKSNLSTRSIESTCEDVHAVSGEKV</sequence>
<evidence type="ECO:0000256" key="7">
    <source>
        <dbReference type="RuleBase" id="RU003346"/>
    </source>
</evidence>
<comment type="subcellular location">
    <subcellularLocation>
        <location evidence="1">Membrane</location>
        <topology evidence="1">Multi-pass membrane protein</topology>
    </subcellularLocation>
</comment>
<dbReference type="PANTHER" id="PTHR48022">
    <property type="entry name" value="PLASTIDIC GLUCOSE TRANSPORTER 4"/>
    <property type="match status" value="1"/>
</dbReference>
<feature type="transmembrane region" description="Helical" evidence="8">
    <location>
        <begin position="21"/>
        <end position="49"/>
    </location>
</feature>
<dbReference type="GO" id="GO:0005351">
    <property type="term" value="F:carbohydrate:proton symporter activity"/>
    <property type="evidence" value="ECO:0007669"/>
    <property type="project" value="TreeGrafter"/>
</dbReference>
<dbReference type="PANTHER" id="PTHR48022:SF60">
    <property type="entry name" value="MAJOR FACILITATOR SUPERFAMILY (MFS) PROFILE DOMAIN-CONTAINING PROTEIN"/>
    <property type="match status" value="1"/>
</dbReference>
<gene>
    <name evidence="10" type="ORF">ISF_08846</name>
</gene>
<feature type="transmembrane region" description="Helical" evidence="8">
    <location>
        <begin position="143"/>
        <end position="163"/>
    </location>
</feature>
<feature type="transmembrane region" description="Helical" evidence="8">
    <location>
        <begin position="69"/>
        <end position="88"/>
    </location>
</feature>
<dbReference type="InterPro" id="IPR003663">
    <property type="entry name" value="Sugar/inositol_transpt"/>
</dbReference>
<organism evidence="10 11">
    <name type="scientific">Cordyceps fumosorosea (strain ARSEF 2679)</name>
    <name type="common">Isaria fumosorosea</name>
    <dbReference type="NCBI Taxonomy" id="1081104"/>
    <lineage>
        <taxon>Eukaryota</taxon>
        <taxon>Fungi</taxon>
        <taxon>Dikarya</taxon>
        <taxon>Ascomycota</taxon>
        <taxon>Pezizomycotina</taxon>
        <taxon>Sordariomycetes</taxon>
        <taxon>Hypocreomycetidae</taxon>
        <taxon>Hypocreales</taxon>
        <taxon>Cordycipitaceae</taxon>
        <taxon>Cordyceps</taxon>
    </lineage>
</organism>
<dbReference type="PROSITE" id="PS50850">
    <property type="entry name" value="MFS"/>
    <property type="match status" value="1"/>
</dbReference>
<reference evidence="10 11" key="1">
    <citation type="journal article" date="2016" name="Genome Biol. Evol.">
        <title>Divergent and convergent evolution of fungal pathogenicity.</title>
        <authorList>
            <person name="Shang Y."/>
            <person name="Xiao G."/>
            <person name="Zheng P."/>
            <person name="Cen K."/>
            <person name="Zhan S."/>
            <person name="Wang C."/>
        </authorList>
    </citation>
    <scope>NUCLEOTIDE SEQUENCE [LARGE SCALE GENOMIC DNA]</scope>
    <source>
        <strain evidence="10 11">ARSEF 2679</strain>
    </source>
</reference>
<dbReference type="AlphaFoldDB" id="A0A162I7H3"/>
<dbReference type="Proteomes" id="UP000076744">
    <property type="component" value="Unassembled WGS sequence"/>
</dbReference>
<dbReference type="InterPro" id="IPR020846">
    <property type="entry name" value="MFS_dom"/>
</dbReference>
<dbReference type="SUPFAM" id="SSF103473">
    <property type="entry name" value="MFS general substrate transporter"/>
    <property type="match status" value="1"/>
</dbReference>
<dbReference type="InterPro" id="IPR036259">
    <property type="entry name" value="MFS_trans_sf"/>
</dbReference>
<evidence type="ECO:0000259" key="9">
    <source>
        <dbReference type="PROSITE" id="PS50850"/>
    </source>
</evidence>
<feature type="transmembrane region" description="Helical" evidence="8">
    <location>
        <begin position="452"/>
        <end position="476"/>
    </location>
</feature>
<keyword evidence="3 7" id="KW-0813">Transport</keyword>
<dbReference type="OrthoDB" id="508119at2759"/>
<dbReference type="PROSITE" id="PS00217">
    <property type="entry name" value="SUGAR_TRANSPORT_2"/>
    <property type="match status" value="1"/>
</dbReference>
<feature type="transmembrane region" description="Helical" evidence="8">
    <location>
        <begin position="95"/>
        <end position="114"/>
    </location>
</feature>
<dbReference type="GeneID" id="30025138"/>
<dbReference type="PRINTS" id="PR00171">
    <property type="entry name" value="SUGRTRNSPORT"/>
</dbReference>
<dbReference type="NCBIfam" id="TIGR00879">
    <property type="entry name" value="SP"/>
    <property type="match status" value="1"/>
</dbReference>
<keyword evidence="6 8" id="KW-0472">Membrane</keyword>
<dbReference type="Pfam" id="PF00083">
    <property type="entry name" value="Sugar_tr"/>
    <property type="match status" value="1"/>
</dbReference>
<feature type="transmembrane region" description="Helical" evidence="8">
    <location>
        <begin position="375"/>
        <end position="394"/>
    </location>
</feature>
<dbReference type="InterPro" id="IPR050360">
    <property type="entry name" value="MFS_Sugar_Transporters"/>
</dbReference>
<dbReference type="RefSeq" id="XP_018700409.1">
    <property type="nucleotide sequence ID" value="XM_018852449.1"/>
</dbReference>
<dbReference type="InterPro" id="IPR005829">
    <property type="entry name" value="Sugar_transporter_CS"/>
</dbReference>
<evidence type="ECO:0000256" key="8">
    <source>
        <dbReference type="SAM" id="Phobius"/>
    </source>
</evidence>
<feature type="transmembrane region" description="Helical" evidence="8">
    <location>
        <begin position="342"/>
        <end position="363"/>
    </location>
</feature>
<feature type="domain" description="Major facilitator superfamily (MFS) profile" evidence="9">
    <location>
        <begin position="24"/>
        <end position="506"/>
    </location>
</feature>
<name>A0A162I7H3_CORFA</name>